<feature type="transmembrane region" description="Helical" evidence="3">
    <location>
        <begin position="40"/>
        <end position="61"/>
    </location>
</feature>
<name>A0A919K1R1_9ACTN</name>
<evidence type="ECO:0000313" key="5">
    <source>
        <dbReference type="Proteomes" id="UP000636960"/>
    </source>
</evidence>
<feature type="coiled-coil region" evidence="1">
    <location>
        <begin position="342"/>
        <end position="369"/>
    </location>
</feature>
<evidence type="ECO:0000313" key="4">
    <source>
        <dbReference type="EMBL" id="GIE99286.1"/>
    </source>
</evidence>
<feature type="region of interest" description="Disordered" evidence="2">
    <location>
        <begin position="160"/>
        <end position="193"/>
    </location>
</feature>
<feature type="region of interest" description="Disordered" evidence="2">
    <location>
        <begin position="294"/>
        <end position="316"/>
    </location>
</feature>
<protein>
    <submittedName>
        <fullName evidence="4">Uncharacterized protein</fullName>
    </submittedName>
</protein>
<keyword evidence="3" id="KW-0472">Membrane</keyword>
<keyword evidence="1" id="KW-0175">Coiled coil</keyword>
<keyword evidence="3" id="KW-1133">Transmembrane helix</keyword>
<feature type="compositionally biased region" description="Gly residues" evidence="2">
    <location>
        <begin position="306"/>
        <end position="316"/>
    </location>
</feature>
<evidence type="ECO:0000256" key="2">
    <source>
        <dbReference type="SAM" id="MobiDB-lite"/>
    </source>
</evidence>
<dbReference type="AlphaFoldDB" id="A0A919K1R1"/>
<keyword evidence="3" id="KW-0812">Transmembrane</keyword>
<evidence type="ECO:0000256" key="3">
    <source>
        <dbReference type="SAM" id="Phobius"/>
    </source>
</evidence>
<comment type="caution">
    <text evidence="4">The sequence shown here is derived from an EMBL/GenBank/DDBJ whole genome shotgun (WGS) entry which is preliminary data.</text>
</comment>
<evidence type="ECO:0000256" key="1">
    <source>
        <dbReference type="SAM" id="Coils"/>
    </source>
</evidence>
<keyword evidence="5" id="KW-1185">Reference proteome</keyword>
<sequence>MGALPYGWPRHIWLPIGKAQVPMYRSRFNKSRMNGRRWQIGAVVGVAVVIVGAGLGVAAAAEDAVPTVNCPNVAIPVAVPAQQAADVQRNLELLNTQIAEANNRLRTSVGQGGPNFIQNAILGPLADKRAATINRMETAIGRNAAKPNLNAEGLSACTLNEGGGASRQQDTQLPGNGAGGGDNAGGDNAGGGDAAAGVPTVNCPNVAVPVAVPAQAQAEVQRNLELLNTQIAEANNRIANSVGQGGPAFIQNAILGPLASKRFAAINRIETAIGRNAAKPDLNAEELQTCSLNENGGASAEQDTEVGGGAAGDNAGGGEAVAAQTVNCPAVNVPVAVPAQAQAEVDRNLALLQTQINEANNRIANSVGQGGPAFVQNAILGPLADKRFSTINRIETAIGRNAAKPDLNAEGLSTCSLN</sequence>
<feature type="coiled-coil region" evidence="1">
    <location>
        <begin position="217"/>
        <end position="244"/>
    </location>
</feature>
<dbReference type="Proteomes" id="UP000636960">
    <property type="component" value="Unassembled WGS sequence"/>
</dbReference>
<dbReference type="EMBL" id="BOMV01000071">
    <property type="protein sequence ID" value="GIE99286.1"/>
    <property type="molecule type" value="Genomic_DNA"/>
</dbReference>
<organism evidence="4 5">
    <name type="scientific">Paractinoplanes rishiriensis</name>
    <dbReference type="NCBI Taxonomy" id="1050105"/>
    <lineage>
        <taxon>Bacteria</taxon>
        <taxon>Bacillati</taxon>
        <taxon>Actinomycetota</taxon>
        <taxon>Actinomycetes</taxon>
        <taxon>Micromonosporales</taxon>
        <taxon>Micromonosporaceae</taxon>
        <taxon>Paractinoplanes</taxon>
    </lineage>
</organism>
<proteinExistence type="predicted"/>
<feature type="compositionally biased region" description="Gly residues" evidence="2">
    <location>
        <begin position="176"/>
        <end position="193"/>
    </location>
</feature>
<accession>A0A919K1R1</accession>
<gene>
    <name evidence="4" type="ORF">Ari01nite_67510</name>
</gene>
<reference evidence="4" key="1">
    <citation type="submission" date="2021-01" db="EMBL/GenBank/DDBJ databases">
        <title>Whole genome shotgun sequence of Actinoplanes rishiriensis NBRC 108556.</title>
        <authorList>
            <person name="Komaki H."/>
            <person name="Tamura T."/>
        </authorList>
    </citation>
    <scope>NUCLEOTIDE SEQUENCE</scope>
    <source>
        <strain evidence="4">NBRC 108556</strain>
    </source>
</reference>